<evidence type="ECO:0000313" key="1">
    <source>
        <dbReference type="EMBL" id="ODQ76940.1"/>
    </source>
</evidence>
<organism evidence="1 2">
    <name type="scientific">Babjeviella inositovora NRRL Y-12698</name>
    <dbReference type="NCBI Taxonomy" id="984486"/>
    <lineage>
        <taxon>Eukaryota</taxon>
        <taxon>Fungi</taxon>
        <taxon>Dikarya</taxon>
        <taxon>Ascomycota</taxon>
        <taxon>Saccharomycotina</taxon>
        <taxon>Pichiomycetes</taxon>
        <taxon>Serinales incertae sedis</taxon>
        <taxon>Babjeviella</taxon>
    </lineage>
</organism>
<dbReference type="EMBL" id="KV454445">
    <property type="protein sequence ID" value="ODQ76940.1"/>
    <property type="molecule type" value="Genomic_DNA"/>
</dbReference>
<proteinExistence type="predicted"/>
<sequence>MAMLTWYSHTENRVAVLEQSRWWGFKPPIINPSGPSTCFWQKWCLSSHAYKVYSLEPNRRNLHAPGSSGAWIMWGNRGFVKAYLICLHQHTGSNLNPGFYKENNQRNTETPIFF</sequence>
<name>A0A1E3QH37_9ASCO</name>
<accession>A0A1E3QH37</accession>
<dbReference type="GeneID" id="30144746"/>
<keyword evidence="2" id="KW-1185">Reference proteome</keyword>
<dbReference type="Proteomes" id="UP000094336">
    <property type="component" value="Unassembled WGS sequence"/>
</dbReference>
<gene>
    <name evidence="1" type="ORF">BABINDRAFT_117313</name>
</gene>
<protein>
    <submittedName>
        <fullName evidence="1">Uncharacterized protein</fullName>
    </submittedName>
</protein>
<dbReference type="RefSeq" id="XP_018982268.1">
    <property type="nucleotide sequence ID" value="XM_019126892.1"/>
</dbReference>
<evidence type="ECO:0000313" key="2">
    <source>
        <dbReference type="Proteomes" id="UP000094336"/>
    </source>
</evidence>
<reference evidence="2" key="1">
    <citation type="submission" date="2016-05" db="EMBL/GenBank/DDBJ databases">
        <title>Comparative genomics of biotechnologically important yeasts.</title>
        <authorList>
            <consortium name="DOE Joint Genome Institute"/>
            <person name="Riley R."/>
            <person name="Haridas S."/>
            <person name="Wolfe K.H."/>
            <person name="Lopes M.R."/>
            <person name="Hittinger C.T."/>
            <person name="Goker M."/>
            <person name="Salamov A."/>
            <person name="Wisecaver J."/>
            <person name="Long T.M."/>
            <person name="Aerts A.L."/>
            <person name="Barry K."/>
            <person name="Choi C."/>
            <person name="Clum A."/>
            <person name="Coughlan A.Y."/>
            <person name="Deshpande S."/>
            <person name="Douglass A.P."/>
            <person name="Hanson S.J."/>
            <person name="Klenk H.-P."/>
            <person name="Labutti K."/>
            <person name="Lapidus A."/>
            <person name="Lindquist E."/>
            <person name="Lipzen A."/>
            <person name="Meier-Kolthoff J.P."/>
            <person name="Ohm R.A."/>
            <person name="Otillar R.P."/>
            <person name="Pangilinan J."/>
            <person name="Peng Y."/>
            <person name="Rokas A."/>
            <person name="Rosa C.A."/>
            <person name="Scheuner C."/>
            <person name="Sibirny A.A."/>
            <person name="Slot J.C."/>
            <person name="Stielow J.B."/>
            <person name="Sun H."/>
            <person name="Kurtzman C.P."/>
            <person name="Blackwell M."/>
            <person name="Grigoriev I.V."/>
            <person name="Jeffries T.W."/>
        </authorList>
    </citation>
    <scope>NUCLEOTIDE SEQUENCE [LARGE SCALE GENOMIC DNA]</scope>
    <source>
        <strain evidence="2">NRRL Y-12698</strain>
    </source>
</reference>
<dbReference type="AlphaFoldDB" id="A0A1E3QH37"/>